<protein>
    <submittedName>
        <fullName evidence="2">Uncharacterized protein</fullName>
    </submittedName>
</protein>
<organism evidence="2 3">
    <name type="scientific">Chionoecetes opilio</name>
    <name type="common">Atlantic snow crab</name>
    <name type="synonym">Cancer opilio</name>
    <dbReference type="NCBI Taxonomy" id="41210"/>
    <lineage>
        <taxon>Eukaryota</taxon>
        <taxon>Metazoa</taxon>
        <taxon>Ecdysozoa</taxon>
        <taxon>Arthropoda</taxon>
        <taxon>Crustacea</taxon>
        <taxon>Multicrustacea</taxon>
        <taxon>Malacostraca</taxon>
        <taxon>Eumalacostraca</taxon>
        <taxon>Eucarida</taxon>
        <taxon>Decapoda</taxon>
        <taxon>Pleocyemata</taxon>
        <taxon>Brachyura</taxon>
        <taxon>Eubrachyura</taxon>
        <taxon>Majoidea</taxon>
        <taxon>Majidae</taxon>
        <taxon>Chionoecetes</taxon>
    </lineage>
</organism>
<evidence type="ECO:0000313" key="2">
    <source>
        <dbReference type="EMBL" id="KAG0717628.1"/>
    </source>
</evidence>
<reference evidence="2" key="1">
    <citation type="submission" date="2020-07" db="EMBL/GenBank/DDBJ databases">
        <title>The High-quality genome of the commercially important snow crab, Chionoecetes opilio.</title>
        <authorList>
            <person name="Jeong J.-H."/>
            <person name="Ryu S."/>
        </authorList>
    </citation>
    <scope>NUCLEOTIDE SEQUENCE</scope>
    <source>
        <strain evidence="2">MADBK_172401_WGS</strain>
        <tissue evidence="2">Digestive gland</tissue>
    </source>
</reference>
<dbReference type="AlphaFoldDB" id="A0A8J4Y057"/>
<sequence length="149" mass="16201">MGEGRPNLERKKVFGVSSRQPLRRGPGNALTMRPTRGPKSSSSPNGKARTSGKGWAGRFLLAARRRGNLFVGKGRAFSPANKKGGSRFLICGELGPPVAPLQHFGCSDEDTDIWGSESWKRRKGPQKEIAPPARAATGFKPKLTRSFRD</sequence>
<evidence type="ECO:0000313" key="3">
    <source>
        <dbReference type="Proteomes" id="UP000770661"/>
    </source>
</evidence>
<feature type="region of interest" description="Disordered" evidence="1">
    <location>
        <begin position="119"/>
        <end position="149"/>
    </location>
</feature>
<evidence type="ECO:0000256" key="1">
    <source>
        <dbReference type="SAM" id="MobiDB-lite"/>
    </source>
</evidence>
<feature type="region of interest" description="Disordered" evidence="1">
    <location>
        <begin position="1"/>
        <end position="56"/>
    </location>
</feature>
<gene>
    <name evidence="2" type="ORF">GWK47_054047</name>
</gene>
<dbReference type="Proteomes" id="UP000770661">
    <property type="component" value="Unassembled WGS sequence"/>
</dbReference>
<dbReference type="EMBL" id="JACEEZ010017343">
    <property type="protein sequence ID" value="KAG0717628.1"/>
    <property type="molecule type" value="Genomic_DNA"/>
</dbReference>
<keyword evidence="3" id="KW-1185">Reference proteome</keyword>
<comment type="caution">
    <text evidence="2">The sequence shown here is derived from an EMBL/GenBank/DDBJ whole genome shotgun (WGS) entry which is preliminary data.</text>
</comment>
<feature type="compositionally biased region" description="Basic and acidic residues" evidence="1">
    <location>
        <begin position="1"/>
        <end position="12"/>
    </location>
</feature>
<name>A0A8J4Y057_CHIOP</name>
<proteinExistence type="predicted"/>
<accession>A0A8J4Y057</accession>